<keyword evidence="2" id="KW-1185">Reference proteome</keyword>
<dbReference type="Proteomes" id="UP000324222">
    <property type="component" value="Unassembled WGS sequence"/>
</dbReference>
<protein>
    <submittedName>
        <fullName evidence="1">Uncharacterized protein</fullName>
    </submittedName>
</protein>
<accession>A0A5B7D5J9</accession>
<reference evidence="1 2" key="1">
    <citation type="submission" date="2019-05" db="EMBL/GenBank/DDBJ databases">
        <title>Another draft genome of Portunus trituberculatus and its Hox gene families provides insights of decapod evolution.</title>
        <authorList>
            <person name="Jeong J.-H."/>
            <person name="Song I."/>
            <person name="Kim S."/>
            <person name="Choi T."/>
            <person name="Kim D."/>
            <person name="Ryu S."/>
            <person name="Kim W."/>
        </authorList>
    </citation>
    <scope>NUCLEOTIDE SEQUENCE [LARGE SCALE GENOMIC DNA]</scope>
    <source>
        <tissue evidence="1">Muscle</tissue>
    </source>
</reference>
<evidence type="ECO:0000313" key="2">
    <source>
        <dbReference type="Proteomes" id="UP000324222"/>
    </source>
</evidence>
<gene>
    <name evidence="1" type="ORF">E2C01_008626</name>
</gene>
<proteinExistence type="predicted"/>
<evidence type="ECO:0000313" key="1">
    <source>
        <dbReference type="EMBL" id="MPC15823.1"/>
    </source>
</evidence>
<dbReference type="AlphaFoldDB" id="A0A5B7D5J9"/>
<name>A0A5B7D5J9_PORTR</name>
<sequence>MDEVTRGVSVKRYMEKLKLRMVAFRTRPGNVPTRPWLGSSGTCRQQDVAQVITVPRGLESSSPYVWILTFIFTLGAARPAAAAAAAAAAAICGSREGRVGGYHEGA</sequence>
<organism evidence="1 2">
    <name type="scientific">Portunus trituberculatus</name>
    <name type="common">Swimming crab</name>
    <name type="synonym">Neptunus trituberculatus</name>
    <dbReference type="NCBI Taxonomy" id="210409"/>
    <lineage>
        <taxon>Eukaryota</taxon>
        <taxon>Metazoa</taxon>
        <taxon>Ecdysozoa</taxon>
        <taxon>Arthropoda</taxon>
        <taxon>Crustacea</taxon>
        <taxon>Multicrustacea</taxon>
        <taxon>Malacostraca</taxon>
        <taxon>Eumalacostraca</taxon>
        <taxon>Eucarida</taxon>
        <taxon>Decapoda</taxon>
        <taxon>Pleocyemata</taxon>
        <taxon>Brachyura</taxon>
        <taxon>Eubrachyura</taxon>
        <taxon>Portunoidea</taxon>
        <taxon>Portunidae</taxon>
        <taxon>Portuninae</taxon>
        <taxon>Portunus</taxon>
    </lineage>
</organism>
<comment type="caution">
    <text evidence="1">The sequence shown here is derived from an EMBL/GenBank/DDBJ whole genome shotgun (WGS) entry which is preliminary data.</text>
</comment>
<dbReference type="EMBL" id="VSRR010000457">
    <property type="protein sequence ID" value="MPC15823.1"/>
    <property type="molecule type" value="Genomic_DNA"/>
</dbReference>